<feature type="transmembrane region" description="Helical" evidence="7">
    <location>
        <begin position="168"/>
        <end position="191"/>
    </location>
</feature>
<keyword evidence="3" id="KW-1003">Cell membrane</keyword>
<protein>
    <submittedName>
        <fullName evidence="9">ABC transporter permease</fullName>
    </submittedName>
</protein>
<dbReference type="Pfam" id="PF00528">
    <property type="entry name" value="BPD_transp_1"/>
    <property type="match status" value="1"/>
</dbReference>
<dbReference type="GO" id="GO:0005886">
    <property type="term" value="C:plasma membrane"/>
    <property type="evidence" value="ECO:0007669"/>
    <property type="project" value="UniProtKB-SubCell"/>
</dbReference>
<dbReference type="PANTHER" id="PTHR43005">
    <property type="entry name" value="BLR7065 PROTEIN"/>
    <property type="match status" value="1"/>
</dbReference>
<dbReference type="AlphaFoldDB" id="A0A917G2W4"/>
<dbReference type="InterPro" id="IPR000515">
    <property type="entry name" value="MetI-like"/>
</dbReference>
<proteinExistence type="inferred from homology"/>
<evidence type="ECO:0000313" key="10">
    <source>
        <dbReference type="Proteomes" id="UP000644756"/>
    </source>
</evidence>
<comment type="similarity">
    <text evidence="7">Belongs to the binding-protein-dependent transport system permease family.</text>
</comment>
<feature type="transmembrane region" description="Helical" evidence="7">
    <location>
        <begin position="85"/>
        <end position="107"/>
    </location>
</feature>
<dbReference type="SUPFAM" id="SSF161098">
    <property type="entry name" value="MetI-like"/>
    <property type="match status" value="1"/>
</dbReference>
<keyword evidence="5 7" id="KW-1133">Transmembrane helix</keyword>
<keyword evidence="10" id="KW-1185">Reference proteome</keyword>
<feature type="domain" description="ABC transmembrane type-1" evidence="8">
    <location>
        <begin position="81"/>
        <end position="295"/>
    </location>
</feature>
<feature type="transmembrane region" description="Helical" evidence="7">
    <location>
        <begin position="114"/>
        <end position="131"/>
    </location>
</feature>
<dbReference type="PANTHER" id="PTHR43005:SF2">
    <property type="entry name" value="INTEGRAL MEMBRANE SUGAR TRANSPORT PROTEIN"/>
    <property type="match status" value="1"/>
</dbReference>
<evidence type="ECO:0000256" key="1">
    <source>
        <dbReference type="ARBA" id="ARBA00004651"/>
    </source>
</evidence>
<comment type="subcellular location">
    <subcellularLocation>
        <location evidence="1 7">Cell membrane</location>
        <topology evidence="1 7">Multi-pass membrane protein</topology>
    </subcellularLocation>
</comment>
<accession>A0A917G2W4</accession>
<evidence type="ECO:0000256" key="3">
    <source>
        <dbReference type="ARBA" id="ARBA00022475"/>
    </source>
</evidence>
<keyword evidence="6 7" id="KW-0472">Membrane</keyword>
<evidence type="ECO:0000256" key="6">
    <source>
        <dbReference type="ARBA" id="ARBA00023136"/>
    </source>
</evidence>
<evidence type="ECO:0000256" key="4">
    <source>
        <dbReference type="ARBA" id="ARBA00022692"/>
    </source>
</evidence>
<keyword evidence="2 7" id="KW-0813">Transport</keyword>
<evidence type="ECO:0000256" key="2">
    <source>
        <dbReference type="ARBA" id="ARBA00022448"/>
    </source>
</evidence>
<dbReference type="Proteomes" id="UP000644756">
    <property type="component" value="Unassembled WGS sequence"/>
</dbReference>
<reference evidence="9" key="2">
    <citation type="submission" date="2020-09" db="EMBL/GenBank/DDBJ databases">
        <authorList>
            <person name="Sun Q."/>
            <person name="Zhou Y."/>
        </authorList>
    </citation>
    <scope>NUCLEOTIDE SEQUENCE</scope>
    <source>
        <strain evidence="9">CGMCC 1.12987</strain>
    </source>
</reference>
<feature type="transmembrane region" description="Helical" evidence="7">
    <location>
        <begin position="211"/>
        <end position="233"/>
    </location>
</feature>
<dbReference type="Gene3D" id="1.10.3720.10">
    <property type="entry name" value="MetI-like"/>
    <property type="match status" value="1"/>
</dbReference>
<dbReference type="CDD" id="cd06261">
    <property type="entry name" value="TM_PBP2"/>
    <property type="match status" value="1"/>
</dbReference>
<organism evidence="9 10">
    <name type="scientific">Paenibacillus abyssi</name>
    <dbReference type="NCBI Taxonomy" id="1340531"/>
    <lineage>
        <taxon>Bacteria</taxon>
        <taxon>Bacillati</taxon>
        <taxon>Bacillota</taxon>
        <taxon>Bacilli</taxon>
        <taxon>Bacillales</taxon>
        <taxon>Paenibacillaceae</taxon>
        <taxon>Paenibacillus</taxon>
    </lineage>
</organism>
<dbReference type="PROSITE" id="PS50928">
    <property type="entry name" value="ABC_TM1"/>
    <property type="match status" value="1"/>
</dbReference>
<feature type="transmembrane region" description="Helical" evidence="7">
    <location>
        <begin position="21"/>
        <end position="47"/>
    </location>
</feature>
<evidence type="ECO:0000313" key="9">
    <source>
        <dbReference type="EMBL" id="GGG19198.1"/>
    </source>
</evidence>
<dbReference type="GO" id="GO:0055085">
    <property type="term" value="P:transmembrane transport"/>
    <property type="evidence" value="ECO:0007669"/>
    <property type="project" value="InterPro"/>
</dbReference>
<gene>
    <name evidence="9" type="ORF">GCM10010916_40040</name>
</gene>
<dbReference type="EMBL" id="BMGR01000015">
    <property type="protein sequence ID" value="GGG19198.1"/>
    <property type="molecule type" value="Genomic_DNA"/>
</dbReference>
<reference evidence="9" key="1">
    <citation type="journal article" date="2014" name="Int. J. Syst. Evol. Microbiol.">
        <title>Complete genome sequence of Corynebacterium casei LMG S-19264T (=DSM 44701T), isolated from a smear-ripened cheese.</title>
        <authorList>
            <consortium name="US DOE Joint Genome Institute (JGI-PGF)"/>
            <person name="Walter F."/>
            <person name="Albersmeier A."/>
            <person name="Kalinowski J."/>
            <person name="Ruckert C."/>
        </authorList>
    </citation>
    <scope>NUCLEOTIDE SEQUENCE</scope>
    <source>
        <strain evidence="9">CGMCC 1.12987</strain>
    </source>
</reference>
<dbReference type="InterPro" id="IPR035906">
    <property type="entry name" value="MetI-like_sf"/>
</dbReference>
<evidence type="ECO:0000259" key="8">
    <source>
        <dbReference type="PROSITE" id="PS50928"/>
    </source>
</evidence>
<keyword evidence="4 7" id="KW-0812">Transmembrane</keyword>
<sequence length="305" mass="34363">MRIDTHKNPLRIRTAESQERRLAWVLVLPSILLIFGLTIYPVLYSFWLSLNNVSLLNPVRSFAGLNNYIEILSSQAFWAALGRTFYFVLISLSVQTVAGLTFALVLNQPFYGRGFVRALILLPWAIPNIVNGVMWEWILNSSYGALNGILLQIGIISEPIQWLSKPWLALNMVILADTWKVIPLYVIMFLAGLQTIPKDLYEAARIDGSGVWRSFFSITLPLLKPILLVILVLRTMQCFGVFDIVYIMTKGGPADGTMVISFFTYFQTFGKLNFGMGSAISFLVAFVVLSISLVYMRLLKTDEAD</sequence>
<name>A0A917G2W4_9BACL</name>
<evidence type="ECO:0000256" key="7">
    <source>
        <dbReference type="RuleBase" id="RU363032"/>
    </source>
</evidence>
<dbReference type="RefSeq" id="WP_268237423.1">
    <property type="nucleotide sequence ID" value="NZ_BMGR01000015.1"/>
</dbReference>
<feature type="transmembrane region" description="Helical" evidence="7">
    <location>
        <begin position="272"/>
        <end position="295"/>
    </location>
</feature>
<evidence type="ECO:0000256" key="5">
    <source>
        <dbReference type="ARBA" id="ARBA00022989"/>
    </source>
</evidence>
<comment type="caution">
    <text evidence="9">The sequence shown here is derived from an EMBL/GenBank/DDBJ whole genome shotgun (WGS) entry which is preliminary data.</text>
</comment>